<sequence>HVVAVKVENAVVVLAVKVDVKNVSGCCESRCARQGASLAVASH</sequence>
<feature type="non-terminal residue" evidence="1">
    <location>
        <position position="1"/>
    </location>
</feature>
<dbReference type="AlphaFoldDB" id="A0A392S836"/>
<evidence type="ECO:0000313" key="1">
    <source>
        <dbReference type="EMBL" id="MCI44334.1"/>
    </source>
</evidence>
<name>A0A392S836_9FABA</name>
<evidence type="ECO:0000313" key="2">
    <source>
        <dbReference type="Proteomes" id="UP000265520"/>
    </source>
</evidence>
<dbReference type="Proteomes" id="UP000265520">
    <property type="component" value="Unassembled WGS sequence"/>
</dbReference>
<dbReference type="EMBL" id="LXQA010329237">
    <property type="protein sequence ID" value="MCI44334.1"/>
    <property type="molecule type" value="Genomic_DNA"/>
</dbReference>
<comment type="caution">
    <text evidence="1">The sequence shown here is derived from an EMBL/GenBank/DDBJ whole genome shotgun (WGS) entry which is preliminary data.</text>
</comment>
<organism evidence="1 2">
    <name type="scientific">Trifolium medium</name>
    <dbReference type="NCBI Taxonomy" id="97028"/>
    <lineage>
        <taxon>Eukaryota</taxon>
        <taxon>Viridiplantae</taxon>
        <taxon>Streptophyta</taxon>
        <taxon>Embryophyta</taxon>
        <taxon>Tracheophyta</taxon>
        <taxon>Spermatophyta</taxon>
        <taxon>Magnoliopsida</taxon>
        <taxon>eudicotyledons</taxon>
        <taxon>Gunneridae</taxon>
        <taxon>Pentapetalae</taxon>
        <taxon>rosids</taxon>
        <taxon>fabids</taxon>
        <taxon>Fabales</taxon>
        <taxon>Fabaceae</taxon>
        <taxon>Papilionoideae</taxon>
        <taxon>50 kb inversion clade</taxon>
        <taxon>NPAAA clade</taxon>
        <taxon>Hologalegina</taxon>
        <taxon>IRL clade</taxon>
        <taxon>Trifolieae</taxon>
        <taxon>Trifolium</taxon>
    </lineage>
</organism>
<proteinExistence type="predicted"/>
<protein>
    <submittedName>
        <fullName evidence="1">Uncharacterized protein</fullName>
    </submittedName>
</protein>
<accession>A0A392S836</accession>
<reference evidence="1 2" key="1">
    <citation type="journal article" date="2018" name="Front. Plant Sci.">
        <title>Red Clover (Trifolium pratense) and Zigzag Clover (T. medium) - A Picture of Genomic Similarities and Differences.</title>
        <authorList>
            <person name="Dluhosova J."/>
            <person name="Istvanek J."/>
            <person name="Nedelnik J."/>
            <person name="Repkova J."/>
        </authorList>
    </citation>
    <scope>NUCLEOTIDE SEQUENCE [LARGE SCALE GENOMIC DNA]</scope>
    <source>
        <strain evidence="2">cv. 10/8</strain>
        <tissue evidence="1">Leaf</tissue>
    </source>
</reference>
<keyword evidence="2" id="KW-1185">Reference proteome</keyword>